<feature type="transmembrane region" description="Helical" evidence="8">
    <location>
        <begin position="223"/>
        <end position="252"/>
    </location>
</feature>
<evidence type="ECO:0000256" key="5">
    <source>
        <dbReference type="ARBA" id="ARBA00022692"/>
    </source>
</evidence>
<dbReference type="OrthoDB" id="9776218at2"/>
<evidence type="ECO:0000256" key="6">
    <source>
        <dbReference type="ARBA" id="ARBA00022989"/>
    </source>
</evidence>
<evidence type="ECO:0000256" key="7">
    <source>
        <dbReference type="ARBA" id="ARBA00023136"/>
    </source>
</evidence>
<evidence type="ECO:0000256" key="2">
    <source>
        <dbReference type="ARBA" id="ARBA00007783"/>
    </source>
</evidence>
<comment type="similarity">
    <text evidence="2">Belongs to the ABC-2 integral membrane protein family.</text>
</comment>
<keyword evidence="4" id="KW-1003">Cell membrane</keyword>
<feature type="transmembrane region" description="Helical" evidence="8">
    <location>
        <begin position="177"/>
        <end position="202"/>
    </location>
</feature>
<organism evidence="10 11">
    <name type="scientific">Thermogutta terrifontis</name>
    <dbReference type="NCBI Taxonomy" id="1331910"/>
    <lineage>
        <taxon>Bacteria</taxon>
        <taxon>Pseudomonadati</taxon>
        <taxon>Planctomycetota</taxon>
        <taxon>Planctomycetia</taxon>
        <taxon>Pirellulales</taxon>
        <taxon>Thermoguttaceae</taxon>
        <taxon>Thermogutta</taxon>
    </lineage>
</organism>
<keyword evidence="3" id="KW-0813">Transport</keyword>
<feature type="transmembrane region" description="Helical" evidence="8">
    <location>
        <begin position="21"/>
        <end position="41"/>
    </location>
</feature>
<gene>
    <name evidence="10" type="ORF">THTE_0010</name>
</gene>
<keyword evidence="11" id="KW-1185">Reference proteome</keyword>
<evidence type="ECO:0000256" key="3">
    <source>
        <dbReference type="ARBA" id="ARBA00022448"/>
    </source>
</evidence>
<sequence length="373" mass="41332">MFERIRRLVIKEFLAIFRDPASRMVVTIPPLVQLLVFSFAATLEVRNAGLGIYNEDGGLFGRELVARFCSVPVTFSRIVPCESLDDVREALDTQRVLAVVHVPQDFSRELQSGQTPTVQVLLDGRRSNAAMVVQGYIGRIIAQFAQERMTTNENRRTRSPQLVSVTRVWFNENLHPLWSSVPALLGILTNLVALLVTSLSVARERELGTFDQLLVSPLRPGEILVGKAVPAFVVAYVEGGLMVAVAVTIFGIPFRGSLLLLAAALFVFLLAIVGIGLWISSLAATQQQALLGSFTYMVPAVLLSGFATPVENIHPAIRWISDIDPLRYMVAINRMMFLENPTPDVVLPYVWPLIPIAVFTLVSAAWLFRHRLE</sequence>
<keyword evidence="5 8" id="KW-0812">Transmembrane</keyword>
<evidence type="ECO:0000259" key="9">
    <source>
        <dbReference type="PROSITE" id="PS51012"/>
    </source>
</evidence>
<dbReference type="InterPro" id="IPR051449">
    <property type="entry name" value="ABC-2_transporter_component"/>
</dbReference>
<protein>
    <submittedName>
        <fullName evidence="10">ABC transport system, permease component YbhR</fullName>
    </submittedName>
</protein>
<feature type="transmembrane region" description="Helical" evidence="8">
    <location>
        <begin position="258"/>
        <end position="279"/>
    </location>
</feature>
<dbReference type="Proteomes" id="UP000215086">
    <property type="component" value="Chromosome"/>
</dbReference>
<dbReference type="AlphaFoldDB" id="A0A286R9H8"/>
<dbReference type="Gene3D" id="3.40.1710.10">
    <property type="entry name" value="abc type-2 transporter like domain"/>
    <property type="match status" value="1"/>
</dbReference>
<dbReference type="PANTHER" id="PTHR30294">
    <property type="entry name" value="MEMBRANE COMPONENT OF ABC TRANSPORTER YHHJ-RELATED"/>
    <property type="match status" value="1"/>
</dbReference>
<evidence type="ECO:0000256" key="1">
    <source>
        <dbReference type="ARBA" id="ARBA00004651"/>
    </source>
</evidence>
<accession>A0A286R9H8</accession>
<proteinExistence type="inferred from homology"/>
<comment type="subcellular location">
    <subcellularLocation>
        <location evidence="1">Cell membrane</location>
        <topology evidence="1">Multi-pass membrane protein</topology>
    </subcellularLocation>
</comment>
<name>A0A286R9H8_9BACT</name>
<evidence type="ECO:0000256" key="4">
    <source>
        <dbReference type="ARBA" id="ARBA00022475"/>
    </source>
</evidence>
<dbReference type="GO" id="GO:0005886">
    <property type="term" value="C:plasma membrane"/>
    <property type="evidence" value="ECO:0007669"/>
    <property type="project" value="UniProtKB-SubCell"/>
</dbReference>
<dbReference type="GO" id="GO:0140359">
    <property type="term" value="F:ABC-type transporter activity"/>
    <property type="evidence" value="ECO:0007669"/>
    <property type="project" value="InterPro"/>
</dbReference>
<keyword evidence="6 8" id="KW-1133">Transmembrane helix</keyword>
<evidence type="ECO:0000256" key="8">
    <source>
        <dbReference type="SAM" id="Phobius"/>
    </source>
</evidence>
<keyword evidence="7 8" id="KW-0472">Membrane</keyword>
<reference evidence="10 11" key="1">
    <citation type="journal article" name="Front. Microbiol.">
        <title>Sugar Metabolism of the First Thermophilic Planctomycete Thermogutta terrifontis: Comparative Genomic and Transcriptomic Approaches.</title>
        <authorList>
            <person name="Elcheninov A.G."/>
            <person name="Menzel P."/>
            <person name="Gudbergsdottir S.R."/>
            <person name="Slesarev A.I."/>
            <person name="Kadnikov V.V."/>
            <person name="Krogh A."/>
            <person name="Bonch-Osmolovskaya E.A."/>
            <person name="Peng X."/>
            <person name="Kublanov I.V."/>
        </authorList>
    </citation>
    <scope>NUCLEOTIDE SEQUENCE [LARGE SCALE GENOMIC DNA]</scope>
    <source>
        <strain evidence="10 11">R1</strain>
    </source>
</reference>
<dbReference type="EMBL" id="CP018477">
    <property type="protein sequence ID" value="ASV72612.1"/>
    <property type="molecule type" value="Genomic_DNA"/>
</dbReference>
<dbReference type="PROSITE" id="PS51012">
    <property type="entry name" value="ABC_TM2"/>
    <property type="match status" value="1"/>
</dbReference>
<dbReference type="RefSeq" id="WP_095413503.1">
    <property type="nucleotide sequence ID" value="NZ_CP018477.1"/>
</dbReference>
<dbReference type="PANTHER" id="PTHR30294:SF44">
    <property type="entry name" value="MULTIDRUG ABC TRANSPORTER PERMEASE YBHR-RELATED"/>
    <property type="match status" value="1"/>
</dbReference>
<feature type="transmembrane region" description="Helical" evidence="8">
    <location>
        <begin position="349"/>
        <end position="368"/>
    </location>
</feature>
<evidence type="ECO:0000313" key="11">
    <source>
        <dbReference type="Proteomes" id="UP000215086"/>
    </source>
</evidence>
<dbReference type="InterPro" id="IPR047817">
    <property type="entry name" value="ABC2_TM_bact-type"/>
</dbReference>
<dbReference type="InterPro" id="IPR013525">
    <property type="entry name" value="ABC2_TM"/>
</dbReference>
<dbReference type="KEGG" id="ttf:THTE_0010"/>
<feature type="transmembrane region" description="Helical" evidence="8">
    <location>
        <begin position="291"/>
        <end position="310"/>
    </location>
</feature>
<feature type="domain" description="ABC transmembrane type-2" evidence="9">
    <location>
        <begin position="134"/>
        <end position="371"/>
    </location>
</feature>
<evidence type="ECO:0000313" key="10">
    <source>
        <dbReference type="EMBL" id="ASV72612.1"/>
    </source>
</evidence>
<dbReference type="Pfam" id="PF12698">
    <property type="entry name" value="ABC2_membrane_3"/>
    <property type="match status" value="1"/>
</dbReference>